<evidence type="ECO:0008006" key="3">
    <source>
        <dbReference type="Google" id="ProtNLM"/>
    </source>
</evidence>
<dbReference type="Pfam" id="PF25270">
    <property type="entry name" value="Khk"/>
    <property type="match status" value="1"/>
</dbReference>
<organism evidence="1 2">
    <name type="scientific">Thalassobacterium sedimentorum</name>
    <dbReference type="NCBI Taxonomy" id="3041258"/>
    <lineage>
        <taxon>Bacteria</taxon>
        <taxon>Pseudomonadati</taxon>
        <taxon>Verrucomicrobiota</taxon>
        <taxon>Opitutia</taxon>
        <taxon>Puniceicoccales</taxon>
        <taxon>Coraliomargaritaceae</taxon>
        <taxon>Thalassobacterium</taxon>
    </lineage>
</organism>
<dbReference type="RefSeq" id="WP_308983352.1">
    <property type="nucleotide sequence ID" value="NZ_JARXIC010000001.1"/>
</dbReference>
<dbReference type="Proteomes" id="UP001243717">
    <property type="component" value="Unassembled WGS sequence"/>
</dbReference>
<reference evidence="1 2" key="1">
    <citation type="submission" date="2023-04" db="EMBL/GenBank/DDBJ databases">
        <title>A novel bacteria isolated from coastal sediment.</title>
        <authorList>
            <person name="Liu X.-J."/>
            <person name="Du Z.-J."/>
        </authorList>
    </citation>
    <scope>NUCLEOTIDE SEQUENCE [LARGE SCALE GENOMIC DNA]</scope>
    <source>
        <strain evidence="1 2">SDUM461004</strain>
    </source>
</reference>
<dbReference type="InterPro" id="IPR029056">
    <property type="entry name" value="Ribokinase-like"/>
</dbReference>
<dbReference type="SUPFAM" id="SSF53613">
    <property type="entry name" value="Ribokinase-like"/>
    <property type="match status" value="1"/>
</dbReference>
<evidence type="ECO:0000313" key="1">
    <source>
        <dbReference type="EMBL" id="MDQ8192842.1"/>
    </source>
</evidence>
<name>A0ABU1ADP1_9BACT</name>
<dbReference type="EMBL" id="JARXIC010000001">
    <property type="protein sequence ID" value="MDQ8192842.1"/>
    <property type="molecule type" value="Genomic_DNA"/>
</dbReference>
<accession>A0ABU1ADP1</accession>
<sequence>MNTRIYTSINELSDELETPITKILHGADTKPKGITGFDGFIDTFIRMEQPSTMAELGPKITAAAGIAASYPVQHNGDKFGGNGPLLTSALHGIYDGQIDLTYIGAMGRDTILPIFEDALSAKTTRLYSLAEPAHSDCLEFDDGKVMLSDMRSCADITWERLIETVGADALDQLLSNCDFIGAVNWGKLPHVGKIWSQLAGRLQQLGIRKKQLPFFMDLAEFEQRPREDMNRLLEELPAITTQCHTILSFNLKEAWQMGAYFGGEYSGQKSPQAVAELAGFLRKHIDVDRIIIHPNDGAACASKQGIVYIPGPVVKKPLISTGAGDNFGAGCLSGTLLGLDDIGILLCGVCSSGYFVRTGASPTFAQIGSLIKRWQSNELPERL</sequence>
<keyword evidence="2" id="KW-1185">Reference proteome</keyword>
<dbReference type="InterPro" id="IPR057621">
    <property type="entry name" value="Khk_prokaryotic"/>
</dbReference>
<protein>
    <recommendedName>
        <fullName evidence="3">Carbohydrate kinase PfkB domain-containing protein</fullName>
    </recommendedName>
</protein>
<comment type="caution">
    <text evidence="1">The sequence shown here is derived from an EMBL/GenBank/DDBJ whole genome shotgun (WGS) entry which is preliminary data.</text>
</comment>
<gene>
    <name evidence="1" type="ORF">QEH59_00295</name>
</gene>
<proteinExistence type="predicted"/>
<evidence type="ECO:0000313" key="2">
    <source>
        <dbReference type="Proteomes" id="UP001243717"/>
    </source>
</evidence>
<dbReference type="Gene3D" id="3.40.1190.20">
    <property type="match status" value="1"/>
</dbReference>